<name>A0A7R8ULZ2_HERIL</name>
<protein>
    <submittedName>
        <fullName evidence="2">Uncharacterized protein</fullName>
    </submittedName>
</protein>
<feature type="compositionally biased region" description="Acidic residues" evidence="1">
    <location>
        <begin position="1"/>
        <end position="21"/>
    </location>
</feature>
<feature type="compositionally biased region" description="Basic and acidic residues" evidence="1">
    <location>
        <begin position="143"/>
        <end position="153"/>
    </location>
</feature>
<dbReference type="AlphaFoldDB" id="A0A7R8ULZ2"/>
<dbReference type="InParanoid" id="A0A7R8ULZ2"/>
<evidence type="ECO:0000313" key="3">
    <source>
        <dbReference type="Proteomes" id="UP000594454"/>
    </source>
</evidence>
<dbReference type="Proteomes" id="UP000594454">
    <property type="component" value="Chromosome 2"/>
</dbReference>
<proteinExistence type="predicted"/>
<reference evidence="2 3" key="1">
    <citation type="submission" date="2020-11" db="EMBL/GenBank/DDBJ databases">
        <authorList>
            <person name="Wallbank WR R."/>
            <person name="Pardo Diaz C."/>
            <person name="Kozak K."/>
            <person name="Martin S."/>
            <person name="Jiggins C."/>
            <person name="Moest M."/>
            <person name="Warren A I."/>
            <person name="Generalovic N T."/>
            <person name="Byers J.R.P. K."/>
            <person name="Montejo-Kovacevich G."/>
            <person name="Yen C E."/>
        </authorList>
    </citation>
    <scope>NUCLEOTIDE SEQUENCE [LARGE SCALE GENOMIC DNA]</scope>
</reference>
<feature type="region of interest" description="Disordered" evidence="1">
    <location>
        <begin position="1"/>
        <end position="29"/>
    </location>
</feature>
<sequence>MIEKEEEEEELMPGASSEDELLASSQETLAVESSTLGASRSIAVLKKLVVFSLESTAVKLGIASTRHSPPNSKHSTTADPSKVKADARNGTKKRRSTGVLLKSLYQKAMHILSKIARNKEAGTVNERDEKDFAKYQAIVEEYNSKRLANEQKAKPIALKRHRSQEEVEQDHKRSRVGKRSDAKQHPKKRTQQQPDNWP</sequence>
<evidence type="ECO:0000256" key="1">
    <source>
        <dbReference type="SAM" id="MobiDB-lite"/>
    </source>
</evidence>
<feature type="region of interest" description="Disordered" evidence="1">
    <location>
        <begin position="143"/>
        <end position="198"/>
    </location>
</feature>
<evidence type="ECO:0000313" key="2">
    <source>
        <dbReference type="EMBL" id="CAD7083270.1"/>
    </source>
</evidence>
<dbReference type="EMBL" id="LR899010">
    <property type="protein sequence ID" value="CAD7083270.1"/>
    <property type="molecule type" value="Genomic_DNA"/>
</dbReference>
<feature type="compositionally biased region" description="Polar residues" evidence="1">
    <location>
        <begin position="65"/>
        <end position="79"/>
    </location>
</feature>
<gene>
    <name evidence="2" type="ORF">HERILL_LOCUS6242</name>
</gene>
<accession>A0A7R8ULZ2</accession>
<keyword evidence="3" id="KW-1185">Reference proteome</keyword>
<organism evidence="2 3">
    <name type="scientific">Hermetia illucens</name>
    <name type="common">Black soldier fly</name>
    <dbReference type="NCBI Taxonomy" id="343691"/>
    <lineage>
        <taxon>Eukaryota</taxon>
        <taxon>Metazoa</taxon>
        <taxon>Ecdysozoa</taxon>
        <taxon>Arthropoda</taxon>
        <taxon>Hexapoda</taxon>
        <taxon>Insecta</taxon>
        <taxon>Pterygota</taxon>
        <taxon>Neoptera</taxon>
        <taxon>Endopterygota</taxon>
        <taxon>Diptera</taxon>
        <taxon>Brachycera</taxon>
        <taxon>Stratiomyomorpha</taxon>
        <taxon>Stratiomyidae</taxon>
        <taxon>Hermetiinae</taxon>
        <taxon>Hermetia</taxon>
    </lineage>
</organism>
<feature type="region of interest" description="Disordered" evidence="1">
    <location>
        <begin position="62"/>
        <end position="99"/>
    </location>
</feature>